<dbReference type="InterPro" id="IPR036624">
    <property type="entry name" value="Hcp1-lik_sf"/>
</dbReference>
<dbReference type="Gene3D" id="2.30.110.20">
    <property type="entry name" value="Hcp1-like"/>
    <property type="match status" value="1"/>
</dbReference>
<dbReference type="SUPFAM" id="SSF141452">
    <property type="entry name" value="Hcp1-like"/>
    <property type="match status" value="1"/>
</dbReference>
<dbReference type="InterPro" id="IPR008514">
    <property type="entry name" value="T6SS_Hcp"/>
</dbReference>
<accession>A0A5E4Z7C7</accession>
<keyword evidence="2" id="KW-1185">Reference proteome</keyword>
<evidence type="ECO:0008006" key="3">
    <source>
        <dbReference type="Google" id="ProtNLM"/>
    </source>
</evidence>
<gene>
    <name evidence="1" type="ORF">PTE30175_05017</name>
</gene>
<reference evidence="1 2" key="1">
    <citation type="submission" date="2019-08" db="EMBL/GenBank/DDBJ databases">
        <authorList>
            <person name="Peeters C."/>
        </authorList>
    </citation>
    <scope>NUCLEOTIDE SEQUENCE [LARGE SCALE GENOMIC DNA]</scope>
    <source>
        <strain evidence="1 2">LMG 30175</strain>
    </source>
</reference>
<dbReference type="InterPro" id="IPR009057">
    <property type="entry name" value="Homeodomain-like_sf"/>
</dbReference>
<dbReference type="AlphaFoldDB" id="A0A5E4Z7C7"/>
<dbReference type="Pfam" id="PF05638">
    <property type="entry name" value="T6SS_HCP"/>
    <property type="match status" value="1"/>
</dbReference>
<dbReference type="NCBIfam" id="TIGR03344">
    <property type="entry name" value="VI_effect_Hcp1"/>
    <property type="match status" value="1"/>
</dbReference>
<dbReference type="Proteomes" id="UP000414233">
    <property type="component" value="Unassembled WGS sequence"/>
</dbReference>
<proteinExistence type="predicted"/>
<dbReference type="EMBL" id="CABPRZ010000032">
    <property type="protein sequence ID" value="VVE56678.1"/>
    <property type="molecule type" value="Genomic_DNA"/>
</dbReference>
<evidence type="ECO:0000313" key="1">
    <source>
        <dbReference type="EMBL" id="VVE56678.1"/>
    </source>
</evidence>
<sequence>MSTELAVQRVRCAHSKQFQRVVVAECHAADESVSSVARKYGMNANIVHKWLGLAKAGRLEAATPSFIPIAAPVRAQSMPESRRNIELGLCPLPTYAVPRYKWRPRANIALTYLEMDVMAIPAHLWLKDDGGTDIKGSSTVQGREGSIEIIGFSHGLTLPVDGQSGIITGTRMHSPMSLEKEFDASSPYLYKAVATGQTLESAELR</sequence>
<protein>
    <recommendedName>
        <fullName evidence="3">Transposase</fullName>
    </recommendedName>
</protein>
<organism evidence="1 2">
    <name type="scientific">Pandoraea terrae</name>
    <dbReference type="NCBI Taxonomy" id="1537710"/>
    <lineage>
        <taxon>Bacteria</taxon>
        <taxon>Pseudomonadati</taxon>
        <taxon>Pseudomonadota</taxon>
        <taxon>Betaproteobacteria</taxon>
        <taxon>Burkholderiales</taxon>
        <taxon>Burkholderiaceae</taxon>
        <taxon>Pandoraea</taxon>
    </lineage>
</organism>
<dbReference type="SUPFAM" id="SSF46689">
    <property type="entry name" value="Homeodomain-like"/>
    <property type="match status" value="1"/>
</dbReference>
<name>A0A5E4Z7C7_9BURK</name>
<evidence type="ECO:0000313" key="2">
    <source>
        <dbReference type="Proteomes" id="UP000414233"/>
    </source>
</evidence>